<proteinExistence type="predicted"/>
<reference evidence="2 3" key="2">
    <citation type="journal article" date="2023" name="Mol. Biol. Evol.">
        <title>Genomics of Secondarily Temperate Adaptation in the Only Non-Antarctic Icefish.</title>
        <authorList>
            <person name="Rivera-Colon A.G."/>
            <person name="Rayamajhi N."/>
            <person name="Minhas B.F."/>
            <person name="Madrigal G."/>
            <person name="Bilyk K.T."/>
            <person name="Yoon V."/>
            <person name="Hune M."/>
            <person name="Gregory S."/>
            <person name="Cheng C.H.C."/>
            <person name="Catchen J.M."/>
        </authorList>
    </citation>
    <scope>NUCLEOTIDE SEQUENCE [LARGE SCALE GENOMIC DNA]</scope>
    <source>
        <strain evidence="2">JMC-PN-2008</strain>
    </source>
</reference>
<dbReference type="AlphaFoldDB" id="A0AAN7X370"/>
<reference evidence="2 3" key="1">
    <citation type="journal article" date="2023" name="Genes (Basel)">
        <title>Chromosome-Level Genome Assembly and Circadian Gene Repertoire of the Patagonia Blennie Eleginops maclovinus-The Closest Ancestral Proxy of Antarctic Cryonotothenioids.</title>
        <authorList>
            <person name="Cheng C.C."/>
            <person name="Rivera-Colon A.G."/>
            <person name="Minhas B.F."/>
            <person name="Wilson L."/>
            <person name="Rayamajhi N."/>
            <person name="Vargas-Chacoff L."/>
            <person name="Catchen J.M."/>
        </authorList>
    </citation>
    <scope>NUCLEOTIDE SEQUENCE [LARGE SCALE GENOMIC DNA]</scope>
    <source>
        <strain evidence="2">JMC-PN-2008</strain>
    </source>
</reference>
<evidence type="ECO:0000256" key="1">
    <source>
        <dbReference type="SAM" id="MobiDB-lite"/>
    </source>
</evidence>
<comment type="caution">
    <text evidence="2">The sequence shown here is derived from an EMBL/GenBank/DDBJ whole genome shotgun (WGS) entry which is preliminary data.</text>
</comment>
<protein>
    <submittedName>
        <fullName evidence="2">Uncharacterized protein</fullName>
    </submittedName>
</protein>
<feature type="compositionally biased region" description="Polar residues" evidence="1">
    <location>
        <begin position="88"/>
        <end position="108"/>
    </location>
</feature>
<keyword evidence="3" id="KW-1185">Reference proteome</keyword>
<gene>
    <name evidence="2" type="ORF">PBY51_014862</name>
</gene>
<accession>A0AAN7X370</accession>
<evidence type="ECO:0000313" key="3">
    <source>
        <dbReference type="Proteomes" id="UP001346869"/>
    </source>
</evidence>
<sequence>MEEISHLLWALTEFTHNGQCIEVRMIGRPLICTIIRSPSNLPFFQRSLGALLAQLHFVFAKNAPWHAALPLEQLLHQLLPSAAGPGRPQSSALTQAQGAQQPSVLQKC</sequence>
<dbReference type="Proteomes" id="UP001346869">
    <property type="component" value="Unassembled WGS sequence"/>
</dbReference>
<evidence type="ECO:0000313" key="2">
    <source>
        <dbReference type="EMBL" id="KAK5853731.1"/>
    </source>
</evidence>
<organism evidence="2 3">
    <name type="scientific">Eleginops maclovinus</name>
    <name type="common">Patagonian blennie</name>
    <name type="synonym">Eleginus maclovinus</name>
    <dbReference type="NCBI Taxonomy" id="56733"/>
    <lineage>
        <taxon>Eukaryota</taxon>
        <taxon>Metazoa</taxon>
        <taxon>Chordata</taxon>
        <taxon>Craniata</taxon>
        <taxon>Vertebrata</taxon>
        <taxon>Euteleostomi</taxon>
        <taxon>Actinopterygii</taxon>
        <taxon>Neopterygii</taxon>
        <taxon>Teleostei</taxon>
        <taxon>Neoteleostei</taxon>
        <taxon>Acanthomorphata</taxon>
        <taxon>Eupercaria</taxon>
        <taxon>Perciformes</taxon>
        <taxon>Notothenioidei</taxon>
        <taxon>Eleginopidae</taxon>
        <taxon>Eleginops</taxon>
    </lineage>
</organism>
<name>A0AAN7X370_ELEMC</name>
<dbReference type="EMBL" id="JAUZQC010000019">
    <property type="protein sequence ID" value="KAK5853731.1"/>
    <property type="molecule type" value="Genomic_DNA"/>
</dbReference>
<feature type="region of interest" description="Disordered" evidence="1">
    <location>
        <begin position="82"/>
        <end position="108"/>
    </location>
</feature>